<dbReference type="Proteomes" id="UP000282185">
    <property type="component" value="Unassembled WGS sequence"/>
</dbReference>
<reference evidence="4 6" key="2">
    <citation type="submission" date="2018-08" db="EMBL/GenBank/DDBJ databases">
        <title>Brachybacterium saurashtrense DSM 23186.</title>
        <authorList>
            <person name="Li Y."/>
        </authorList>
    </citation>
    <scope>NUCLEOTIDE SEQUENCE [LARGE SCALE GENOMIC DNA]</scope>
    <source>
        <strain evidence="4 6">DSM 23186</strain>
    </source>
</reference>
<gene>
    <name evidence="3" type="ORF">DWV08_00490</name>
    <name evidence="4" type="ORF">DXU92_14390</name>
</gene>
<dbReference type="OrthoDB" id="3395286at2"/>
<evidence type="ECO:0000313" key="6">
    <source>
        <dbReference type="Proteomes" id="UP000282185"/>
    </source>
</evidence>
<protein>
    <submittedName>
        <fullName evidence="4">DUF1992 domain-containing protein</fullName>
    </submittedName>
</protein>
<dbReference type="EMBL" id="CP031356">
    <property type="protein sequence ID" value="AXK44252.1"/>
    <property type="molecule type" value="Genomic_DNA"/>
</dbReference>
<keyword evidence="5" id="KW-1185">Reference proteome</keyword>
<evidence type="ECO:0000256" key="1">
    <source>
        <dbReference type="SAM" id="MobiDB-lite"/>
    </source>
</evidence>
<accession>A0A345YK00</accession>
<dbReference type="KEGG" id="bsau:DWV08_00490"/>
<proteinExistence type="predicted"/>
<evidence type="ECO:0000313" key="3">
    <source>
        <dbReference type="EMBL" id="AXK44252.1"/>
    </source>
</evidence>
<feature type="region of interest" description="Disordered" evidence="1">
    <location>
        <begin position="127"/>
        <end position="164"/>
    </location>
</feature>
<feature type="domain" description="DnaJ homologue subfamily C member 28 conserved" evidence="2">
    <location>
        <begin position="12"/>
        <end position="80"/>
    </location>
</feature>
<evidence type="ECO:0000313" key="4">
    <source>
        <dbReference type="EMBL" id="RRR21524.1"/>
    </source>
</evidence>
<dbReference type="Pfam" id="PF09350">
    <property type="entry name" value="DJC28_CD"/>
    <property type="match status" value="1"/>
</dbReference>
<name>A0A345YK00_9MICO</name>
<feature type="compositionally biased region" description="Basic residues" evidence="1">
    <location>
        <begin position="152"/>
        <end position="164"/>
    </location>
</feature>
<reference evidence="3 5" key="1">
    <citation type="submission" date="2018-07" db="EMBL/GenBank/DDBJ databases">
        <title>Brachybacterium saurashtrense DSM 23186 genome sequence.</title>
        <authorList>
            <person name="Guo L."/>
        </authorList>
    </citation>
    <scope>NUCLEOTIDE SEQUENCE [LARGE SCALE GENOMIC DNA]</scope>
    <source>
        <strain evidence="3 5">DSM 23186</strain>
    </source>
</reference>
<feature type="compositionally biased region" description="Pro residues" evidence="1">
    <location>
        <begin position="139"/>
        <end position="150"/>
    </location>
</feature>
<feature type="compositionally biased region" description="Basic and acidic residues" evidence="1">
    <location>
        <begin position="1"/>
        <end position="11"/>
    </location>
</feature>
<dbReference type="EMBL" id="QSWH01000007">
    <property type="protein sequence ID" value="RRR21524.1"/>
    <property type="molecule type" value="Genomic_DNA"/>
</dbReference>
<feature type="region of interest" description="Disordered" evidence="1">
    <location>
        <begin position="1"/>
        <end position="40"/>
    </location>
</feature>
<organism evidence="4 6">
    <name type="scientific">Brachybacterium saurashtrense</name>
    <dbReference type="NCBI Taxonomy" id="556288"/>
    <lineage>
        <taxon>Bacteria</taxon>
        <taxon>Bacillati</taxon>
        <taxon>Actinomycetota</taxon>
        <taxon>Actinomycetes</taxon>
        <taxon>Micrococcales</taxon>
        <taxon>Dermabacteraceae</taxon>
        <taxon>Brachybacterium</taxon>
    </lineage>
</organism>
<dbReference type="AlphaFoldDB" id="A0A345YK00"/>
<evidence type="ECO:0000313" key="5">
    <source>
        <dbReference type="Proteomes" id="UP000254236"/>
    </source>
</evidence>
<dbReference type="Proteomes" id="UP000254236">
    <property type="component" value="Chromosome"/>
</dbReference>
<feature type="compositionally biased region" description="Basic and acidic residues" evidence="1">
    <location>
        <begin position="128"/>
        <end position="138"/>
    </location>
</feature>
<dbReference type="InterPro" id="IPR018961">
    <property type="entry name" value="DnaJ_homolog_subfam-C_membr-28"/>
</dbReference>
<sequence>MGPRMDPDVARVESALEQAAARGDFDDLPGAGKPLQLPDTHDPDWWVNQRLADGTIDREALLPVVVLLRKEYEHRAETLAELPSARAAREYAADFTERVHQDRRRNPFQTMLAPAWEEEDAAAQWRALHAERTPRAEEPAPPPAAAPSAPPRGRRRWWRLGRRG</sequence>
<evidence type="ECO:0000259" key="2">
    <source>
        <dbReference type="Pfam" id="PF09350"/>
    </source>
</evidence>